<protein>
    <submittedName>
        <fullName evidence="3">Uncharacterized protein</fullName>
    </submittedName>
</protein>
<evidence type="ECO:0000256" key="1">
    <source>
        <dbReference type="SAM" id="MobiDB-lite"/>
    </source>
</evidence>
<feature type="compositionally biased region" description="Polar residues" evidence="1">
    <location>
        <begin position="333"/>
        <end position="343"/>
    </location>
</feature>
<feature type="region of interest" description="Disordered" evidence="1">
    <location>
        <begin position="102"/>
        <end position="121"/>
    </location>
</feature>
<evidence type="ECO:0000313" key="3">
    <source>
        <dbReference type="EMBL" id="KKK17169.1"/>
    </source>
</evidence>
<proteinExistence type="predicted"/>
<gene>
    <name evidence="3" type="ORF">ARAM_002483</name>
</gene>
<feature type="compositionally biased region" description="Polar residues" evidence="1">
    <location>
        <begin position="111"/>
        <end position="121"/>
    </location>
</feature>
<feature type="compositionally biased region" description="Basic and acidic residues" evidence="1">
    <location>
        <begin position="282"/>
        <end position="291"/>
    </location>
</feature>
<feature type="region of interest" description="Disordered" evidence="1">
    <location>
        <begin position="215"/>
        <end position="383"/>
    </location>
</feature>
<feature type="transmembrane region" description="Helical" evidence="2">
    <location>
        <begin position="12"/>
        <end position="37"/>
    </location>
</feature>
<reference evidence="3 4" key="1">
    <citation type="submission" date="2015-02" db="EMBL/GenBank/DDBJ databases">
        <title>Draft Genome Sequences of Two Closely-Related Aflatoxigenic Aspergillus Species Obtained from the Cote d'Ivoire.</title>
        <authorList>
            <person name="Moore G.G."/>
            <person name="Beltz S.B."/>
            <person name="Mack B.M."/>
        </authorList>
    </citation>
    <scope>NUCLEOTIDE SEQUENCE [LARGE SCALE GENOMIC DNA]</scope>
    <source>
        <strain evidence="3 4">SRRC1468</strain>
    </source>
</reference>
<accession>A0A0F8UBU9</accession>
<keyword evidence="2" id="KW-0812">Transmembrane</keyword>
<name>A0A0F8UBU9_9EURO</name>
<feature type="transmembrane region" description="Helical" evidence="2">
    <location>
        <begin position="46"/>
        <end position="66"/>
    </location>
</feature>
<dbReference type="Proteomes" id="UP000034291">
    <property type="component" value="Unassembled WGS sequence"/>
</dbReference>
<comment type="caution">
    <text evidence="3">The sequence shown here is derived from an EMBL/GenBank/DDBJ whole genome shotgun (WGS) entry which is preliminary data.</text>
</comment>
<evidence type="ECO:0000256" key="2">
    <source>
        <dbReference type="SAM" id="Phobius"/>
    </source>
</evidence>
<organism evidence="3 4">
    <name type="scientific">Aspergillus rambellii</name>
    <dbReference type="NCBI Taxonomy" id="308745"/>
    <lineage>
        <taxon>Eukaryota</taxon>
        <taxon>Fungi</taxon>
        <taxon>Dikarya</taxon>
        <taxon>Ascomycota</taxon>
        <taxon>Pezizomycotina</taxon>
        <taxon>Eurotiomycetes</taxon>
        <taxon>Eurotiomycetidae</taxon>
        <taxon>Eurotiales</taxon>
        <taxon>Aspergillaceae</taxon>
        <taxon>Aspergillus</taxon>
        <taxon>Aspergillus subgen. Nidulantes</taxon>
    </lineage>
</organism>
<dbReference type="AlphaFoldDB" id="A0A0F8UBU9"/>
<dbReference type="OrthoDB" id="4492972at2759"/>
<evidence type="ECO:0000313" key="4">
    <source>
        <dbReference type="Proteomes" id="UP000034291"/>
    </source>
</evidence>
<keyword evidence="4" id="KW-1185">Reference proteome</keyword>
<feature type="compositionally biased region" description="Polar residues" evidence="1">
    <location>
        <begin position="295"/>
        <end position="308"/>
    </location>
</feature>
<keyword evidence="2" id="KW-1133">Transmembrane helix</keyword>
<keyword evidence="2" id="KW-0472">Membrane</keyword>
<dbReference type="EMBL" id="JZBS01002820">
    <property type="protein sequence ID" value="KKK17169.1"/>
    <property type="molecule type" value="Genomic_DNA"/>
</dbReference>
<feature type="region of interest" description="Disordered" evidence="1">
    <location>
        <begin position="166"/>
        <end position="195"/>
    </location>
</feature>
<sequence length="383" mass="41672">MSTTTSLVTLPFLALISIPLAISAAVTICFSIIALFLQLSVVSIELCYALFANLFIIPPSASWSLLSFTASEPTTPNRQQSFDYGLTIPSPYHLPPAFRGQSHPALDPRRSSTNLPDSQDAQESAVLSFDGRYSNRPHLRRSLPYIPSSGFLGLISGDGDRDFEGLGGWRCPPSSSKSLGHRSGRTSPSSSNSLSDEIDEIAWVSINSRLELPSQPLTHRRDAESSEPYIPWRNPRQTASHSTDPRGNHSQSQRHHRRSATTSMVSGLGVRSPSSPAHPLSTRHESQHDDEPMQQGLSPRSQSHTSLSAHWEHPVTTSASNGAGSYFALQPKSGAQTTSNTTPNDERKPARNMLVGGGLIHYPTGSRSRRTSTPGFKSIGWLE</sequence>
<feature type="compositionally biased region" description="Low complexity" evidence="1">
    <location>
        <begin position="185"/>
        <end position="195"/>
    </location>
</feature>